<feature type="transmembrane region" description="Helical" evidence="5">
    <location>
        <begin position="208"/>
        <end position="227"/>
    </location>
</feature>
<feature type="domain" description="Major facilitator superfamily (MFS) profile" evidence="6">
    <location>
        <begin position="53"/>
        <end position="466"/>
    </location>
</feature>
<dbReference type="PROSITE" id="PS00216">
    <property type="entry name" value="SUGAR_TRANSPORT_1"/>
    <property type="match status" value="1"/>
</dbReference>
<feature type="transmembrane region" description="Helical" evidence="5">
    <location>
        <begin position="118"/>
        <end position="137"/>
    </location>
</feature>
<dbReference type="GO" id="GO:0005886">
    <property type="term" value="C:plasma membrane"/>
    <property type="evidence" value="ECO:0007669"/>
    <property type="project" value="TreeGrafter"/>
</dbReference>
<protein>
    <submittedName>
        <fullName evidence="7">MFS transporter</fullName>
    </submittedName>
</protein>
<dbReference type="InterPro" id="IPR036259">
    <property type="entry name" value="MFS_trans_sf"/>
</dbReference>
<sequence>MTSYVPPANAVSTAGAADTPFTGHQAGLEEVGHAVDIGRTLDEGPYTAMQKIVVLLAALSIVLDGFDSQLIGFAIPVLIKEWGVTRAAFAPVVAAGLIGMGLGSACAGLLADRFGRRWAVIGSVLVFGAATCGICFAPDIVTIALLRFIAGLGIGGALPSSTTMTAEFTPARRRTLAVTATIVCVPLGGMVAGLFAHEILPAYGWRGLFLVGGVLPLALGILLLFTLPESPRFLARRPRRWPELERLLGRMSRPVASGCVFADAREQAAEKHNGFTALFRDGLARDTVAIWVAFCLCLLAVYSAFSWLPTMLSTQGLSVAVAGAGLTAYNLGGVIGALLCAVVIARGGSRRPLILCSAGGAASALLLLGVNISEHTGLLIFGLGVHGLFVNAVQSTMFALCAYVYPTRVRATGTASALAFGRLGAIASAFAGAVVITAGGASSYLWMLGIAMAIVMIALMVVKRHIPRPGV</sequence>
<keyword evidence="2 5" id="KW-0812">Transmembrane</keyword>
<feature type="transmembrane region" description="Helical" evidence="5">
    <location>
        <begin position="52"/>
        <end position="75"/>
    </location>
</feature>
<evidence type="ECO:0000256" key="2">
    <source>
        <dbReference type="ARBA" id="ARBA00022692"/>
    </source>
</evidence>
<feature type="transmembrane region" description="Helical" evidence="5">
    <location>
        <begin position="143"/>
        <end position="164"/>
    </location>
</feature>
<dbReference type="PANTHER" id="PTHR23508:SF10">
    <property type="entry name" value="CARBOXYLIC ACID TRANSPORTER PROTEIN HOMOLOG"/>
    <property type="match status" value="1"/>
</dbReference>
<evidence type="ECO:0000256" key="4">
    <source>
        <dbReference type="ARBA" id="ARBA00023136"/>
    </source>
</evidence>
<feature type="transmembrane region" description="Helical" evidence="5">
    <location>
        <begin position="288"/>
        <end position="308"/>
    </location>
</feature>
<dbReference type="InterPro" id="IPR005829">
    <property type="entry name" value="Sugar_transporter_CS"/>
</dbReference>
<feature type="transmembrane region" description="Helical" evidence="5">
    <location>
        <begin position="320"/>
        <end position="345"/>
    </location>
</feature>
<dbReference type="PROSITE" id="PS50850">
    <property type="entry name" value="MFS"/>
    <property type="match status" value="1"/>
</dbReference>
<keyword evidence="4 5" id="KW-0472">Membrane</keyword>
<feature type="transmembrane region" description="Helical" evidence="5">
    <location>
        <begin position="444"/>
        <end position="462"/>
    </location>
</feature>
<evidence type="ECO:0000256" key="3">
    <source>
        <dbReference type="ARBA" id="ARBA00022989"/>
    </source>
</evidence>
<keyword evidence="3 5" id="KW-1133">Transmembrane helix</keyword>
<dbReference type="SUPFAM" id="SSF103473">
    <property type="entry name" value="MFS general substrate transporter"/>
    <property type="match status" value="1"/>
</dbReference>
<comment type="subcellular location">
    <subcellularLocation>
        <location evidence="1">Membrane</location>
        <topology evidence="1">Multi-pass membrane protein</topology>
    </subcellularLocation>
</comment>
<dbReference type="Proteomes" id="UP000297385">
    <property type="component" value="Unassembled WGS sequence"/>
</dbReference>
<evidence type="ECO:0000259" key="6">
    <source>
        <dbReference type="PROSITE" id="PS50850"/>
    </source>
</evidence>
<feature type="transmembrane region" description="Helical" evidence="5">
    <location>
        <begin position="417"/>
        <end position="438"/>
    </location>
</feature>
<feature type="transmembrane region" description="Helical" evidence="5">
    <location>
        <begin position="378"/>
        <end position="405"/>
    </location>
</feature>
<evidence type="ECO:0000256" key="5">
    <source>
        <dbReference type="SAM" id="Phobius"/>
    </source>
</evidence>
<accession>A0A4Y8N2F6</accession>
<reference evidence="7 8" key="1">
    <citation type="submission" date="2019-03" db="EMBL/GenBank/DDBJ databases">
        <title>Complete Genome Sequence of Paraburkholderia dipogonis ICMP 19430T, a Nitrogen-fixing Symbiont of the South African Invasive Legume Dipogon lignosus in New Zealand.</title>
        <authorList>
            <person name="De Meyer S.E."/>
        </authorList>
    </citation>
    <scope>NUCLEOTIDE SEQUENCE [LARGE SCALE GENOMIC DNA]</scope>
    <source>
        <strain evidence="7 8">ICMP 19430</strain>
    </source>
</reference>
<evidence type="ECO:0000313" key="8">
    <source>
        <dbReference type="Proteomes" id="UP000297385"/>
    </source>
</evidence>
<evidence type="ECO:0000256" key="1">
    <source>
        <dbReference type="ARBA" id="ARBA00004141"/>
    </source>
</evidence>
<dbReference type="EMBL" id="SNVI01000001">
    <property type="protein sequence ID" value="TFE43884.1"/>
    <property type="molecule type" value="Genomic_DNA"/>
</dbReference>
<proteinExistence type="predicted"/>
<feature type="transmembrane region" description="Helical" evidence="5">
    <location>
        <begin position="87"/>
        <end position="111"/>
    </location>
</feature>
<organism evidence="7 8">
    <name type="scientific">Paraburkholderia dipogonis</name>
    <dbReference type="NCBI Taxonomy" id="1211383"/>
    <lineage>
        <taxon>Bacteria</taxon>
        <taxon>Pseudomonadati</taxon>
        <taxon>Pseudomonadota</taxon>
        <taxon>Betaproteobacteria</taxon>
        <taxon>Burkholderiales</taxon>
        <taxon>Burkholderiaceae</taxon>
        <taxon>Paraburkholderia</taxon>
    </lineage>
</organism>
<dbReference type="AlphaFoldDB" id="A0A4Y8N2F6"/>
<dbReference type="Gene3D" id="1.20.1250.20">
    <property type="entry name" value="MFS general substrate transporter like domains"/>
    <property type="match status" value="1"/>
</dbReference>
<dbReference type="InterPro" id="IPR020846">
    <property type="entry name" value="MFS_dom"/>
</dbReference>
<dbReference type="Pfam" id="PF07690">
    <property type="entry name" value="MFS_1"/>
    <property type="match status" value="1"/>
</dbReference>
<evidence type="ECO:0000313" key="7">
    <source>
        <dbReference type="EMBL" id="TFE43884.1"/>
    </source>
</evidence>
<feature type="transmembrane region" description="Helical" evidence="5">
    <location>
        <begin position="176"/>
        <end position="196"/>
    </location>
</feature>
<dbReference type="PANTHER" id="PTHR23508">
    <property type="entry name" value="CARBOXYLIC ACID TRANSPORTER PROTEIN HOMOLOG"/>
    <property type="match status" value="1"/>
</dbReference>
<gene>
    <name evidence="7" type="ORF">E2553_01855</name>
</gene>
<comment type="caution">
    <text evidence="7">The sequence shown here is derived from an EMBL/GenBank/DDBJ whole genome shotgun (WGS) entry which is preliminary data.</text>
</comment>
<feature type="transmembrane region" description="Helical" evidence="5">
    <location>
        <begin position="352"/>
        <end position="372"/>
    </location>
</feature>
<dbReference type="GO" id="GO:0046943">
    <property type="term" value="F:carboxylic acid transmembrane transporter activity"/>
    <property type="evidence" value="ECO:0007669"/>
    <property type="project" value="TreeGrafter"/>
</dbReference>
<name>A0A4Y8N2F6_9BURK</name>
<dbReference type="InterPro" id="IPR011701">
    <property type="entry name" value="MFS"/>
</dbReference>